<organism evidence="1 2">
    <name type="scientific">Nocardia puris</name>
    <dbReference type="NCBI Taxonomy" id="208602"/>
    <lineage>
        <taxon>Bacteria</taxon>
        <taxon>Bacillati</taxon>
        <taxon>Actinomycetota</taxon>
        <taxon>Actinomycetes</taxon>
        <taxon>Mycobacteriales</taxon>
        <taxon>Nocardiaceae</taxon>
        <taxon>Nocardia</taxon>
    </lineage>
</organism>
<dbReference type="STRING" id="1210090.GCA_001613185_06637"/>
<dbReference type="EMBL" id="QNRE01000029">
    <property type="protein sequence ID" value="RBO79957.1"/>
    <property type="molecule type" value="Genomic_DNA"/>
</dbReference>
<gene>
    <name evidence="1" type="ORF">DFR74_12933</name>
</gene>
<sequence>MTTVSLWFPRADVLGLAEHAMAATEHSLPPYDNSGGASPSLIWVKDSGIYLLSNGLPLQAPTDTDPPDNKMHVVYAHGHGHGTHWDYGPPFADDFVEYLPLTESSSQAGSALIDMLRDPAHPAWFVITVHADTFTVDLTDGAPSRE</sequence>
<protein>
    <recommendedName>
        <fullName evidence="3">DUF3085 family protein</fullName>
    </recommendedName>
</protein>
<comment type="caution">
    <text evidence="1">The sequence shown here is derived from an EMBL/GenBank/DDBJ whole genome shotgun (WGS) entry which is preliminary data.</text>
</comment>
<dbReference type="Proteomes" id="UP000252586">
    <property type="component" value="Unassembled WGS sequence"/>
</dbReference>
<dbReference type="RefSeq" id="WP_067514200.1">
    <property type="nucleotide sequence ID" value="NZ_JADLRS010000036.1"/>
</dbReference>
<name>A0A366CW42_9NOCA</name>
<dbReference type="OrthoDB" id="4565797at2"/>
<evidence type="ECO:0000313" key="2">
    <source>
        <dbReference type="Proteomes" id="UP000252586"/>
    </source>
</evidence>
<evidence type="ECO:0008006" key="3">
    <source>
        <dbReference type="Google" id="ProtNLM"/>
    </source>
</evidence>
<keyword evidence="2" id="KW-1185">Reference proteome</keyword>
<accession>A0A366CW42</accession>
<proteinExistence type="predicted"/>
<reference evidence="1 2" key="1">
    <citation type="submission" date="2018-06" db="EMBL/GenBank/DDBJ databases">
        <title>Genomic Encyclopedia of Type Strains, Phase IV (KMG-IV): sequencing the most valuable type-strain genomes for metagenomic binning, comparative biology and taxonomic classification.</title>
        <authorList>
            <person name="Goeker M."/>
        </authorList>
    </citation>
    <scope>NUCLEOTIDE SEQUENCE [LARGE SCALE GENOMIC DNA]</scope>
    <source>
        <strain evidence="1 2">DSM 44599</strain>
    </source>
</reference>
<evidence type="ECO:0000313" key="1">
    <source>
        <dbReference type="EMBL" id="RBO79957.1"/>
    </source>
</evidence>
<dbReference type="AlphaFoldDB" id="A0A366CW42"/>